<name>A0AAN8ILC7_TRICO</name>
<keyword evidence="2" id="KW-1185">Reference proteome</keyword>
<proteinExistence type="predicted"/>
<evidence type="ECO:0000313" key="2">
    <source>
        <dbReference type="Proteomes" id="UP001331761"/>
    </source>
</evidence>
<reference evidence="1 2" key="1">
    <citation type="submission" date="2019-10" db="EMBL/GenBank/DDBJ databases">
        <title>Assembly and Annotation for the nematode Trichostrongylus colubriformis.</title>
        <authorList>
            <person name="Martin J."/>
        </authorList>
    </citation>
    <scope>NUCLEOTIDE SEQUENCE [LARGE SCALE GENOMIC DNA]</scope>
    <source>
        <strain evidence="1">G859</strain>
        <tissue evidence="1">Whole worm</tissue>
    </source>
</reference>
<comment type="caution">
    <text evidence="1">The sequence shown here is derived from an EMBL/GenBank/DDBJ whole genome shotgun (WGS) entry which is preliminary data.</text>
</comment>
<protein>
    <submittedName>
        <fullName evidence="1">Uncharacterized protein</fullName>
    </submittedName>
</protein>
<gene>
    <name evidence="1" type="ORF">GCK32_017596</name>
</gene>
<evidence type="ECO:0000313" key="1">
    <source>
        <dbReference type="EMBL" id="KAK5978764.1"/>
    </source>
</evidence>
<dbReference type="EMBL" id="WIXE01009024">
    <property type="protein sequence ID" value="KAK5978764.1"/>
    <property type="molecule type" value="Genomic_DNA"/>
</dbReference>
<dbReference type="AlphaFoldDB" id="A0AAN8ILC7"/>
<dbReference type="Proteomes" id="UP001331761">
    <property type="component" value="Unassembled WGS sequence"/>
</dbReference>
<sequence>MPWDLQIFSRISFRSNSSAELLIGFSKSQLFESKSCAILLELIQHPSDRITPGIDMFAQSVATRTRLHSETRVLTVSAPSKWYSFKDFLSAKEPEMLLLLRCLRVGSYVHALKPTSSFEFAEDNQDFDCCDFGDWQVFVGHGVTNGLVAVSSALNQSNGNIDQIYGINEELLGAFVKRCQ</sequence>
<accession>A0AAN8ILC7</accession>
<organism evidence="1 2">
    <name type="scientific">Trichostrongylus colubriformis</name>
    <name type="common">Black scour worm</name>
    <dbReference type="NCBI Taxonomy" id="6319"/>
    <lineage>
        <taxon>Eukaryota</taxon>
        <taxon>Metazoa</taxon>
        <taxon>Ecdysozoa</taxon>
        <taxon>Nematoda</taxon>
        <taxon>Chromadorea</taxon>
        <taxon>Rhabditida</taxon>
        <taxon>Rhabditina</taxon>
        <taxon>Rhabditomorpha</taxon>
        <taxon>Strongyloidea</taxon>
        <taxon>Trichostrongylidae</taxon>
        <taxon>Trichostrongylus</taxon>
    </lineage>
</organism>